<evidence type="ECO:0000256" key="6">
    <source>
        <dbReference type="SAM" id="MobiDB-lite"/>
    </source>
</evidence>
<feature type="compositionally biased region" description="Basic and acidic residues" evidence="6">
    <location>
        <begin position="182"/>
        <end position="194"/>
    </location>
</feature>
<feature type="compositionally biased region" description="Polar residues" evidence="6">
    <location>
        <begin position="124"/>
        <end position="140"/>
    </location>
</feature>
<keyword evidence="7" id="KW-0472">Membrane</keyword>
<feature type="coiled-coil region" evidence="5">
    <location>
        <begin position="1142"/>
        <end position="1314"/>
    </location>
</feature>
<dbReference type="InterPro" id="IPR007918">
    <property type="entry name" value="MDM35_apoptosis"/>
</dbReference>
<feature type="compositionally biased region" description="Basic and acidic residues" evidence="6">
    <location>
        <begin position="628"/>
        <end position="637"/>
    </location>
</feature>
<feature type="compositionally biased region" description="Low complexity" evidence="6">
    <location>
        <begin position="246"/>
        <end position="261"/>
    </location>
</feature>
<evidence type="ECO:0000256" key="3">
    <source>
        <dbReference type="ARBA" id="ARBA00023157"/>
    </source>
</evidence>
<evidence type="ECO:0000256" key="4">
    <source>
        <dbReference type="ARBA" id="ARBA00023180"/>
    </source>
</evidence>
<dbReference type="PANTHER" id="PTHR18978:SF1">
    <property type="entry name" value="GRIP1-ASSOCIATED PROTEIN 1"/>
    <property type="match status" value="1"/>
</dbReference>
<sequence>MSSISPACQALKDEYDTCFNSWFAEHYLKGDTSADMCTNLFKKYQACIKEAIKEHKITLWELENELSIEVSLFCMSTDNRIRDNMHRQPSRTAYNLDVIDCTANESDSEFDDDKLHRPIDQKRSSSNSRRNPTLKYSNGTSSDRSARPSPPPGTHKRPSSPPLSALAASHSQHKYHVSSRHQHVDRSPSPDRYNRARRHPPPAKRQHSRSRSRSRSRSSHERRKSTSNRPYTAVSKKRSNDNEELTSTPSMKKSTSSFSSTNNKPDVNDLSTISDEDVPPKPPGRPIDSSSINPGPIATNQPTPSVSTSSAILNSSILESSNNVPECELSLFAKSNLSMPNTSIVQSTANIPNYDLLQTIDLMAKFKTMQSIPSSNHQIEACSKAIFELIQKQIQLQKKAFECREREINIYERELLQREKCLNDKVGPVDVLVQATMAAPEPQQHELTVTREPNINIILPAESTPQSTPSANNPPTAVSSEKPSSVRRSRFTNAKPMITSKNLSSADLYADVGDASATSQANSTNNVKSTVLSPILAPNESTKITIIPDSKVASNSCRKVEIQTDNNHPVVTSSEPPQDLRFTLRNNRTKQTSVDENKELTNELINISQEPSTTFTPRLVKTISNPDSKQESHDDQHQQQQQQQRSVTSTDQDIDETTQKRDNHQRQTSTDRQQRNPREHASSSSRNSKERSYSQRSTKYESNQKIMPLSDEEFQRFQNELVKLKTDNYQLEDQNKKLIAENNHLKNQIENNEKASINLPIPAKMLPFKIRRAPTRDIDDVHRENEVLTRKVHTQEEDFKLQNETMMHELNEYMNKVKELENELKMYQDGRHTNSSISQDGIDNLNVIQEENRHLKAENNVLQKKLSELSAKTVESISTASSSNESFQKEDIEVECDDNRSETGLVHVVTTKPSNGETKVFDTSSIRLETELEEKRLLQEQFRQLEITTSETNRKHLKQIEDLEQKLDEKQKSFLQLQHDSEKRIQDLIAENNNKKTTNEVQIDVFKSDIKRLHDEIQALTKTKDDEISKYQKRCHDLQITIDQLESQIGTVAAEQNQQLRDTNAEHQRILENKELLLNQTIIDRDYLRTETEQSKEAYETLLQTVQILEEQVTVTTKNLESQQRLAEQRKAVIDEMAANNLQVEEKAKSALQSQKEKYQTEIDKFEREINELKIKDRTLKQTQTRCAELESRMKSDEELKQVLSIRLEELQAEIDEMKKNFESQFNEQQTQNEKQQSQERQEYQEQIQNLTEILSTKARTIEELNAQIDMLKQEALTFIDEKRTHERKGAALMKDLQKQLTAEKKKNERMQEKLTELLSGDKAALDELFYIPRTDGSRQGDTASVSSYSGTGYLDRASVTSTQMSSMTLEQENKELIQKLSQSQKERAILEEKVRHLESSSSSMASDLVQYYSSDKRASVTGVNTRVSTPPSRRRQTPSADRQSNSSLNFRHLLENLSGTKSQSTNDEKIKSLQLLLEETLTKNLHLQEAIQSMSLQLANQSSQHQYFLSVIMPVYVDLKQTILRQYYRRLYSFQLLPMNQRLLTILLPLLLLSGIVIVYRSYRVSDIITVVSDKPVRVDFFVMSKCPDARKCETLFAPSLIKLSSIINFTVSFIAYETQPNKIECMHGPDECVGNKQQLCVQSMCSQTTLLKFLQCQSRQLGNIPNNGEQCVKEASDGSLKWSDVDACVKSDKANELFRQSLERTRSASAKKSCTMKLNGELWCMHDGGWYGCSEGTDESSFIRAICKRYNGINKPAECAI</sequence>
<feature type="coiled-coil region" evidence="5">
    <location>
        <begin position="1367"/>
        <end position="1401"/>
    </location>
</feature>
<dbReference type="EMBL" id="CAJNOR010002692">
    <property type="protein sequence ID" value="CAF1328657.1"/>
    <property type="molecule type" value="Genomic_DNA"/>
</dbReference>
<dbReference type="GO" id="GO:0098887">
    <property type="term" value="P:neurotransmitter receptor transport, endosome to postsynaptic membrane"/>
    <property type="evidence" value="ECO:0007669"/>
    <property type="project" value="TreeGrafter"/>
</dbReference>
<dbReference type="GO" id="GO:0099158">
    <property type="term" value="P:regulation of recycling endosome localization within postsynapse"/>
    <property type="evidence" value="ECO:0007669"/>
    <property type="project" value="TreeGrafter"/>
</dbReference>
<dbReference type="GO" id="GO:0098998">
    <property type="term" value="C:extrinsic component of postsynaptic early endosome membrane"/>
    <property type="evidence" value="ECO:0007669"/>
    <property type="project" value="TreeGrafter"/>
</dbReference>
<reference evidence="8" key="1">
    <citation type="submission" date="2021-02" db="EMBL/GenBank/DDBJ databases">
        <authorList>
            <person name="Nowell W R."/>
        </authorList>
    </citation>
    <scope>NUCLEOTIDE SEQUENCE</scope>
</reference>
<dbReference type="Pfam" id="PF03227">
    <property type="entry name" value="GILT"/>
    <property type="match status" value="1"/>
</dbReference>
<dbReference type="GO" id="GO:1905244">
    <property type="term" value="P:regulation of modification of synaptic structure"/>
    <property type="evidence" value="ECO:0007669"/>
    <property type="project" value="TreeGrafter"/>
</dbReference>
<evidence type="ECO:0000256" key="5">
    <source>
        <dbReference type="SAM" id="Coils"/>
    </source>
</evidence>
<keyword evidence="3" id="KW-1015">Disulfide bond</keyword>
<evidence type="ECO:0000256" key="7">
    <source>
        <dbReference type="SAM" id="Phobius"/>
    </source>
</evidence>
<protein>
    <submittedName>
        <fullName evidence="8">Uncharacterized protein</fullName>
    </submittedName>
</protein>
<feature type="compositionally biased region" description="Basic and acidic residues" evidence="6">
    <location>
        <begin position="113"/>
        <end position="123"/>
    </location>
</feature>
<dbReference type="GO" id="GO:0016671">
    <property type="term" value="F:oxidoreductase activity, acting on a sulfur group of donors, disulfide as acceptor"/>
    <property type="evidence" value="ECO:0007669"/>
    <property type="project" value="InterPro"/>
</dbReference>
<dbReference type="Proteomes" id="UP000663828">
    <property type="component" value="Unassembled WGS sequence"/>
</dbReference>
<evidence type="ECO:0000256" key="1">
    <source>
        <dbReference type="ARBA" id="ARBA00005679"/>
    </source>
</evidence>
<feature type="compositionally biased region" description="Polar residues" evidence="6">
    <location>
        <begin position="1422"/>
        <end position="1447"/>
    </location>
</feature>
<evidence type="ECO:0000313" key="9">
    <source>
        <dbReference type="Proteomes" id="UP000663828"/>
    </source>
</evidence>
<comment type="similarity">
    <text evidence="2">Belongs to the TRIAP1/MDM35 family.</text>
</comment>
<feature type="compositionally biased region" description="Polar residues" evidence="6">
    <location>
        <begin position="262"/>
        <end position="273"/>
    </location>
</feature>
<feature type="coiled-coil region" evidence="5">
    <location>
        <begin position="928"/>
        <end position="1112"/>
    </location>
</feature>
<keyword evidence="9" id="KW-1185">Reference proteome</keyword>
<dbReference type="PANTHER" id="PTHR18978">
    <property type="entry name" value="GRIP-1 ASSOCIATED PROTEIN 1"/>
    <property type="match status" value="1"/>
</dbReference>
<feature type="region of interest" description="Disordered" evidence="6">
    <location>
        <begin position="107"/>
        <end position="308"/>
    </location>
</feature>
<accession>A0A815FLW5</accession>
<name>A0A815FLW5_ADIRI</name>
<feature type="coiled-coil region" evidence="5">
    <location>
        <begin position="714"/>
        <end position="872"/>
    </location>
</feature>
<dbReference type="InterPro" id="IPR004911">
    <property type="entry name" value="Interferon-induced_GILT"/>
</dbReference>
<dbReference type="GO" id="GO:0099152">
    <property type="term" value="P:regulation of neurotransmitter receptor transport, endosome to postsynaptic membrane"/>
    <property type="evidence" value="ECO:0007669"/>
    <property type="project" value="TreeGrafter"/>
</dbReference>
<feature type="compositionally biased region" description="Low complexity" evidence="6">
    <location>
        <begin position="638"/>
        <end position="651"/>
    </location>
</feature>
<keyword evidence="7" id="KW-0812">Transmembrane</keyword>
<feature type="compositionally biased region" description="Polar residues" evidence="6">
    <location>
        <begin position="463"/>
        <end position="483"/>
    </location>
</feature>
<keyword evidence="7" id="KW-1133">Transmembrane helix</keyword>
<dbReference type="InterPro" id="IPR026204">
    <property type="entry name" value="GRIPAP1"/>
</dbReference>
<feature type="compositionally biased region" description="Basic and acidic residues" evidence="6">
    <location>
        <begin position="672"/>
        <end position="693"/>
    </location>
</feature>
<feature type="compositionally biased region" description="Polar residues" evidence="6">
    <location>
        <begin position="288"/>
        <end position="308"/>
    </location>
</feature>
<comment type="similarity">
    <text evidence="1">Belongs to the GILT family.</text>
</comment>
<dbReference type="Pfam" id="PF05254">
    <property type="entry name" value="UPF0203"/>
    <property type="match status" value="1"/>
</dbReference>
<feature type="compositionally biased region" description="Basic residues" evidence="6">
    <location>
        <begin position="171"/>
        <end position="181"/>
    </location>
</feature>
<dbReference type="GO" id="GO:0098978">
    <property type="term" value="C:glutamatergic synapse"/>
    <property type="evidence" value="ECO:0007669"/>
    <property type="project" value="TreeGrafter"/>
</dbReference>
<feature type="compositionally biased region" description="Polar residues" evidence="6">
    <location>
        <begin position="695"/>
        <end position="705"/>
    </location>
</feature>
<feature type="transmembrane region" description="Helical" evidence="7">
    <location>
        <begin position="1544"/>
        <end position="1564"/>
    </location>
</feature>
<organism evidence="8 9">
    <name type="scientific">Adineta ricciae</name>
    <name type="common">Rotifer</name>
    <dbReference type="NCBI Taxonomy" id="249248"/>
    <lineage>
        <taxon>Eukaryota</taxon>
        <taxon>Metazoa</taxon>
        <taxon>Spiralia</taxon>
        <taxon>Gnathifera</taxon>
        <taxon>Rotifera</taxon>
        <taxon>Eurotatoria</taxon>
        <taxon>Bdelloidea</taxon>
        <taxon>Adinetida</taxon>
        <taxon>Adinetidae</taxon>
        <taxon>Adineta</taxon>
    </lineage>
</organism>
<feature type="region of interest" description="Disordered" evidence="6">
    <location>
        <begin position="461"/>
        <end position="498"/>
    </location>
</feature>
<feature type="region of interest" description="Disordered" evidence="6">
    <location>
        <begin position="624"/>
        <end position="707"/>
    </location>
</feature>
<keyword evidence="4" id="KW-0325">Glycoprotein</keyword>
<dbReference type="GO" id="GO:0098837">
    <property type="term" value="C:postsynaptic recycling endosome"/>
    <property type="evidence" value="ECO:0007669"/>
    <property type="project" value="TreeGrafter"/>
</dbReference>
<evidence type="ECO:0000256" key="2">
    <source>
        <dbReference type="ARBA" id="ARBA00006196"/>
    </source>
</evidence>
<comment type="caution">
    <text evidence="8">The sequence shown here is derived from an EMBL/GenBank/DDBJ whole genome shotgun (WGS) entry which is preliminary data.</text>
</comment>
<gene>
    <name evidence="8" type="ORF">XAT740_LOCUS30311</name>
</gene>
<feature type="compositionally biased region" description="Basic residues" evidence="6">
    <location>
        <begin position="195"/>
        <end position="226"/>
    </location>
</feature>
<feature type="region of interest" description="Disordered" evidence="6">
    <location>
        <begin position="1420"/>
        <end position="1447"/>
    </location>
</feature>
<evidence type="ECO:0000313" key="8">
    <source>
        <dbReference type="EMBL" id="CAF1328657.1"/>
    </source>
</evidence>
<proteinExistence type="inferred from homology"/>
<keyword evidence="5" id="KW-0175">Coiled coil</keyword>